<dbReference type="RefSeq" id="WP_126827756.1">
    <property type="nucleotide sequence ID" value="NZ_PIQG01000003.1"/>
</dbReference>
<dbReference type="SUPFAM" id="SSF56112">
    <property type="entry name" value="Protein kinase-like (PK-like)"/>
    <property type="match status" value="1"/>
</dbReference>
<dbReference type="GO" id="GO:0005737">
    <property type="term" value="C:cytoplasm"/>
    <property type="evidence" value="ECO:0007669"/>
    <property type="project" value="TreeGrafter"/>
</dbReference>
<gene>
    <name evidence="2" type="ORF">CWI83_07660</name>
</gene>
<accession>A0A432ZFU2</accession>
<evidence type="ECO:0000313" key="2">
    <source>
        <dbReference type="EMBL" id="RUO76791.1"/>
    </source>
</evidence>
<dbReference type="OrthoDB" id="179763at2"/>
<feature type="domain" description="Aminoglycoside phosphotransferase" evidence="1">
    <location>
        <begin position="17"/>
        <end position="237"/>
    </location>
</feature>
<dbReference type="Pfam" id="PF01636">
    <property type="entry name" value="APH"/>
    <property type="match status" value="1"/>
</dbReference>
<reference evidence="2 3" key="1">
    <citation type="journal article" date="2011" name="Front. Microbiol.">
        <title>Genomic signatures of strain selection and enhancement in Bacillus atrophaeus var. globigii, a historical biowarfare simulant.</title>
        <authorList>
            <person name="Gibbons H.S."/>
            <person name="Broomall S.M."/>
            <person name="McNew L.A."/>
            <person name="Daligault H."/>
            <person name="Chapman C."/>
            <person name="Bruce D."/>
            <person name="Karavis M."/>
            <person name="Krepps M."/>
            <person name="McGregor P.A."/>
            <person name="Hong C."/>
            <person name="Park K.H."/>
            <person name="Akmal A."/>
            <person name="Feldman A."/>
            <person name="Lin J.S."/>
            <person name="Chang W.E."/>
            <person name="Higgs B.W."/>
            <person name="Demirev P."/>
            <person name="Lindquist J."/>
            <person name="Liem A."/>
            <person name="Fochler E."/>
            <person name="Read T.D."/>
            <person name="Tapia R."/>
            <person name="Johnson S."/>
            <person name="Bishop-Lilly K.A."/>
            <person name="Detter C."/>
            <person name="Han C."/>
            <person name="Sozhamannan S."/>
            <person name="Rosenzweig C.N."/>
            <person name="Skowronski E.W."/>
        </authorList>
    </citation>
    <scope>NUCLEOTIDE SEQUENCE [LARGE SCALE GENOMIC DNA]</scope>
    <source>
        <strain evidence="2 3">PIT1</strain>
    </source>
</reference>
<evidence type="ECO:0000259" key="1">
    <source>
        <dbReference type="Pfam" id="PF01636"/>
    </source>
</evidence>
<dbReference type="EMBL" id="PIQG01000003">
    <property type="protein sequence ID" value="RUO76791.1"/>
    <property type="molecule type" value="Genomic_DNA"/>
</dbReference>
<dbReference type="PANTHER" id="PTHR22603:SF66">
    <property type="entry name" value="ETHANOLAMINE KINASE"/>
    <property type="match status" value="1"/>
</dbReference>
<dbReference type="PANTHER" id="PTHR22603">
    <property type="entry name" value="CHOLINE/ETHANOALAMINE KINASE"/>
    <property type="match status" value="1"/>
</dbReference>
<dbReference type="Gene3D" id="3.90.1200.10">
    <property type="match status" value="1"/>
</dbReference>
<organism evidence="2 3">
    <name type="scientific">Pseudidiomarina taiwanensis</name>
    <dbReference type="NCBI Taxonomy" id="337250"/>
    <lineage>
        <taxon>Bacteria</taxon>
        <taxon>Pseudomonadati</taxon>
        <taxon>Pseudomonadota</taxon>
        <taxon>Gammaproteobacteria</taxon>
        <taxon>Alteromonadales</taxon>
        <taxon>Idiomarinaceae</taxon>
        <taxon>Pseudidiomarina</taxon>
    </lineage>
</organism>
<dbReference type="GO" id="GO:0004305">
    <property type="term" value="F:ethanolamine kinase activity"/>
    <property type="evidence" value="ECO:0007669"/>
    <property type="project" value="TreeGrafter"/>
</dbReference>
<proteinExistence type="predicted"/>
<dbReference type="GO" id="GO:0006646">
    <property type="term" value="P:phosphatidylethanolamine biosynthetic process"/>
    <property type="evidence" value="ECO:0007669"/>
    <property type="project" value="TreeGrafter"/>
</dbReference>
<comment type="caution">
    <text evidence="2">The sequence shown here is derived from an EMBL/GenBank/DDBJ whole genome shotgun (WGS) entry which is preliminary data.</text>
</comment>
<protein>
    <recommendedName>
        <fullName evidence="1">Aminoglycoside phosphotransferase domain-containing protein</fullName>
    </recommendedName>
</protein>
<name>A0A432ZFU2_9GAMM</name>
<dbReference type="Proteomes" id="UP000288279">
    <property type="component" value="Unassembled WGS sequence"/>
</dbReference>
<evidence type="ECO:0000313" key="3">
    <source>
        <dbReference type="Proteomes" id="UP000288279"/>
    </source>
</evidence>
<sequence length="264" mass="30861">MREQWLEDLPIARVERLEPIHSGISNQVYKLTAAGRSYVLKHQRFSQNYDLNRAQEIRLQRQLADYGLAPEILYYDELRGLVLQPFIELPQLAHTELSHIDKIGISAKVSARIHDLKITLPDWSLEQRIDLYLRQIKVLDAMAANYYQKRLAPYRRLLQQPSEAAAFCHNDLAFNHIFVDANATSIQVIDWEYAGVGDRYFDFANTILLNQFTAAESDHFCRSYQAHSGIRIDRERLNPMLELTDLVHQLWFTLHHQLQDSMND</sequence>
<keyword evidence="3" id="KW-1185">Reference proteome</keyword>
<dbReference type="InterPro" id="IPR002575">
    <property type="entry name" value="Aminoglycoside_PTrfase"/>
</dbReference>
<dbReference type="AlphaFoldDB" id="A0A432ZFU2"/>
<dbReference type="InterPro" id="IPR011009">
    <property type="entry name" value="Kinase-like_dom_sf"/>
</dbReference>
<dbReference type="Gene3D" id="3.30.200.20">
    <property type="entry name" value="Phosphorylase Kinase, domain 1"/>
    <property type="match status" value="1"/>
</dbReference>